<protein>
    <recommendedName>
        <fullName evidence="2">Fungal-type protein kinase domain-containing protein</fullName>
    </recommendedName>
</protein>
<feature type="domain" description="Fungal-type protein kinase" evidence="2">
    <location>
        <begin position="148"/>
        <end position="586"/>
    </location>
</feature>
<dbReference type="SUPFAM" id="SSF56112">
    <property type="entry name" value="Protein kinase-like (PK-like)"/>
    <property type="match status" value="1"/>
</dbReference>
<accession>A0ABR3FVT5</accession>
<evidence type="ECO:0000259" key="2">
    <source>
        <dbReference type="Pfam" id="PF17667"/>
    </source>
</evidence>
<feature type="compositionally biased region" description="Basic and acidic residues" evidence="1">
    <location>
        <begin position="797"/>
        <end position="810"/>
    </location>
</feature>
<name>A0ABR3FVT5_9AGAR</name>
<evidence type="ECO:0000256" key="1">
    <source>
        <dbReference type="SAM" id="MobiDB-lite"/>
    </source>
</evidence>
<comment type="caution">
    <text evidence="3">The sequence shown here is derived from an EMBL/GenBank/DDBJ whole genome shotgun (WGS) entry which is preliminary data.</text>
</comment>
<feature type="region of interest" description="Disordered" evidence="1">
    <location>
        <begin position="759"/>
        <end position="847"/>
    </location>
</feature>
<feature type="region of interest" description="Disordered" evidence="1">
    <location>
        <begin position="90"/>
        <end position="124"/>
    </location>
</feature>
<dbReference type="PANTHER" id="PTHR38248">
    <property type="entry name" value="FUNK1 6"/>
    <property type="match status" value="1"/>
</dbReference>
<feature type="compositionally biased region" description="Low complexity" evidence="1">
    <location>
        <begin position="811"/>
        <end position="822"/>
    </location>
</feature>
<gene>
    <name evidence="3" type="ORF">V5O48_002337</name>
</gene>
<proteinExistence type="predicted"/>
<dbReference type="PANTHER" id="PTHR38248:SF2">
    <property type="entry name" value="FUNK1 11"/>
    <property type="match status" value="1"/>
</dbReference>
<dbReference type="InterPro" id="IPR040976">
    <property type="entry name" value="Pkinase_fungal"/>
</dbReference>
<dbReference type="Gene3D" id="1.10.510.10">
    <property type="entry name" value="Transferase(Phosphotransferase) domain 1"/>
    <property type="match status" value="1"/>
</dbReference>
<dbReference type="Pfam" id="PF17667">
    <property type="entry name" value="Pkinase_fungal"/>
    <property type="match status" value="1"/>
</dbReference>
<evidence type="ECO:0000313" key="4">
    <source>
        <dbReference type="Proteomes" id="UP001465976"/>
    </source>
</evidence>
<reference evidence="3 4" key="1">
    <citation type="submission" date="2024-02" db="EMBL/GenBank/DDBJ databases">
        <title>A draft genome for the cacao thread blight pathogen Marasmius crinis-equi.</title>
        <authorList>
            <person name="Cohen S.P."/>
            <person name="Baruah I.K."/>
            <person name="Amoako-Attah I."/>
            <person name="Bukari Y."/>
            <person name="Meinhardt L.W."/>
            <person name="Bailey B.A."/>
        </authorList>
    </citation>
    <scope>NUCLEOTIDE SEQUENCE [LARGE SCALE GENOMIC DNA]</scope>
    <source>
        <strain evidence="3 4">GH-76</strain>
    </source>
</reference>
<dbReference type="InterPro" id="IPR011009">
    <property type="entry name" value="Kinase-like_dom_sf"/>
</dbReference>
<feature type="compositionally biased region" description="Basic and acidic residues" evidence="1">
    <location>
        <begin position="96"/>
        <end position="107"/>
    </location>
</feature>
<feature type="compositionally biased region" description="Polar residues" evidence="1">
    <location>
        <begin position="112"/>
        <end position="122"/>
    </location>
</feature>
<dbReference type="EMBL" id="JBAHYK010000052">
    <property type="protein sequence ID" value="KAL0579641.1"/>
    <property type="molecule type" value="Genomic_DNA"/>
</dbReference>
<organism evidence="3 4">
    <name type="scientific">Marasmius crinis-equi</name>
    <dbReference type="NCBI Taxonomy" id="585013"/>
    <lineage>
        <taxon>Eukaryota</taxon>
        <taxon>Fungi</taxon>
        <taxon>Dikarya</taxon>
        <taxon>Basidiomycota</taxon>
        <taxon>Agaricomycotina</taxon>
        <taxon>Agaricomycetes</taxon>
        <taxon>Agaricomycetidae</taxon>
        <taxon>Agaricales</taxon>
        <taxon>Marasmiineae</taxon>
        <taxon>Marasmiaceae</taxon>
        <taxon>Marasmius</taxon>
    </lineage>
</organism>
<evidence type="ECO:0000313" key="3">
    <source>
        <dbReference type="EMBL" id="KAL0579641.1"/>
    </source>
</evidence>
<dbReference type="Proteomes" id="UP001465976">
    <property type="component" value="Unassembled WGS sequence"/>
</dbReference>
<sequence length="847" mass="96047">MKTLGATLPKHELSYFLNSVLHAVPEEVVNETYNALVADRTLVRGVNEDDGQEEYRWLWYEEDPSKMPGDEEIVFQPLEEISKAVIESAKTTWQDRPSEEPTVEFRCRPKHGSSSDTQNNGYRTDGDQELLESRYALFMNNGEVKDLYNSVMTIEVKKFNNVQLRNDNVRKVTGNSAHIMSSDPRRRSRLGVTIEDTRMRFWYFSRAFNFVSESFNFISNPKPFIQFLLATSFASQEELGYDPTVERVLVDGVWHYDYLIVDDEGNDHWYRTVKSLDTQRAARLPGPGTRVFLVVPLDSNRQPTESNKTYVLKDYWLPSDSKGEQQVQQEIINRAHAVRKGDIADIKKHFMTIRHDWVVLIEDRTDDTTLHLHGNMPPTSHWNHALQEDEITSLTAPKEAGVNANPTGSLQTRGEQVAYDIPSRTGGFPERILQPRTHRRLLFEEVGQPLDEIEDQRILAQCLVDAFQGLKVFYDAEYVHRDISVGNLLRCEVEKGRYICKISDLEYARPHLEPMNESSPLHDFKIGTPAFMAVEVKANAYIFGLRTADVGGFKERSKRSQGSCSVNAPFYHHYLHDLEAIWWIMVHSLFNTVPDGESLSPKQLQDRLSRRDRLFPASLASHEAVREHFMNLPPHRAPELASLPVPYQDLALAMVSAVDILLQHYTLAQQKGITEHDSFEGAHDRLLPFFEQARDLGVAKMTRLRDVHPTNEATNAALPNRLPSLDVEMGQFGEQHTHPRPLKRSVSLAGNDEISVGGAYQPARKIRRVGTTTKEPGTAPEAGPSARTQGARASKGKGKEKQTRRLEKESSSSSWKPSAPSSGATSPLEGARRKLRSSTRRDANKNA</sequence>
<keyword evidence="4" id="KW-1185">Reference proteome</keyword>